<dbReference type="AlphaFoldDB" id="A0AAW7Z0W6"/>
<comment type="caution">
    <text evidence="2">The sequence shown here is derived from an EMBL/GenBank/DDBJ whole genome shotgun (WGS) entry which is preliminary data.</text>
</comment>
<dbReference type="InterPro" id="IPR001853">
    <property type="entry name" value="DSBA-like_thioredoxin_dom"/>
</dbReference>
<name>A0AAW7Z0W6_9ALTE</name>
<evidence type="ECO:0000313" key="2">
    <source>
        <dbReference type="EMBL" id="MDO6577064.1"/>
    </source>
</evidence>
<dbReference type="Proteomes" id="UP001170717">
    <property type="component" value="Unassembled WGS sequence"/>
</dbReference>
<dbReference type="RefSeq" id="WP_061997049.1">
    <property type="nucleotide sequence ID" value="NZ_CP015345.1"/>
</dbReference>
<accession>A0AAW7Z0W6</accession>
<gene>
    <name evidence="2" type="ORF">Q4527_06655</name>
</gene>
<dbReference type="InterPro" id="IPR036249">
    <property type="entry name" value="Thioredoxin-like_sf"/>
</dbReference>
<dbReference type="GO" id="GO:0016491">
    <property type="term" value="F:oxidoreductase activity"/>
    <property type="evidence" value="ECO:0007669"/>
    <property type="project" value="InterPro"/>
</dbReference>
<dbReference type="PANTHER" id="PTHR13887">
    <property type="entry name" value="GLUTATHIONE S-TRANSFERASE KAPPA"/>
    <property type="match status" value="1"/>
</dbReference>
<dbReference type="EMBL" id="JAUOQI010000004">
    <property type="protein sequence ID" value="MDO6577064.1"/>
    <property type="molecule type" value="Genomic_DNA"/>
</dbReference>
<organism evidence="2 3">
    <name type="scientific">Alteromonas stellipolaris</name>
    <dbReference type="NCBI Taxonomy" id="233316"/>
    <lineage>
        <taxon>Bacteria</taxon>
        <taxon>Pseudomonadati</taxon>
        <taxon>Pseudomonadota</taxon>
        <taxon>Gammaproteobacteria</taxon>
        <taxon>Alteromonadales</taxon>
        <taxon>Alteromonadaceae</taxon>
        <taxon>Alteromonas/Salinimonas group</taxon>
        <taxon>Alteromonas</taxon>
    </lineage>
</organism>
<sequence length="212" mass="23874">MKKVTIDMVSDVVCPWCIIGYERLQKAIAQLDDIEVTIQFHPFELNPNMPQKGQDVREHIIEKYGLTPAQSDQNRQQLIDAGASVGFEFDYFDGMRMANTFNAHQVLHFAGEKGKQEALKLRLFAAYFSERKNVNDVDVLANEAVSVGLNEQEVREILANQTYADVVREHENLWLQRGIQSVPTFVIGNSGVAGAQDPDTLAQFIMQASTEQ</sequence>
<protein>
    <submittedName>
        <fullName evidence="2">DsbA family oxidoreductase</fullName>
    </submittedName>
</protein>
<reference evidence="2" key="1">
    <citation type="submission" date="2023-07" db="EMBL/GenBank/DDBJ databases">
        <title>Genome content predicts the carbon catabolic preferences of heterotrophic bacteria.</title>
        <authorList>
            <person name="Gralka M."/>
        </authorList>
    </citation>
    <scope>NUCLEOTIDE SEQUENCE</scope>
    <source>
        <strain evidence="2">F2M12</strain>
    </source>
</reference>
<dbReference type="Pfam" id="PF01323">
    <property type="entry name" value="DSBA"/>
    <property type="match status" value="1"/>
</dbReference>
<dbReference type="PANTHER" id="PTHR13887:SF41">
    <property type="entry name" value="THIOREDOXIN SUPERFAMILY PROTEIN"/>
    <property type="match status" value="1"/>
</dbReference>
<dbReference type="SUPFAM" id="SSF52833">
    <property type="entry name" value="Thioredoxin-like"/>
    <property type="match status" value="1"/>
</dbReference>
<evidence type="ECO:0000259" key="1">
    <source>
        <dbReference type="Pfam" id="PF01323"/>
    </source>
</evidence>
<dbReference type="Gene3D" id="3.40.30.10">
    <property type="entry name" value="Glutaredoxin"/>
    <property type="match status" value="1"/>
</dbReference>
<proteinExistence type="predicted"/>
<evidence type="ECO:0000313" key="3">
    <source>
        <dbReference type="Proteomes" id="UP001170717"/>
    </source>
</evidence>
<dbReference type="CDD" id="cd03024">
    <property type="entry name" value="DsbA_FrnE"/>
    <property type="match status" value="1"/>
</dbReference>
<feature type="domain" description="DSBA-like thioredoxin" evidence="1">
    <location>
        <begin position="5"/>
        <end position="205"/>
    </location>
</feature>